<dbReference type="Gene3D" id="6.10.250.540">
    <property type="match status" value="1"/>
</dbReference>
<keyword evidence="2 5" id="KW-0805">Transcription regulation</keyword>
<dbReference type="EMBL" id="JARKIK010000048">
    <property type="protein sequence ID" value="KAK8735163.1"/>
    <property type="molecule type" value="Genomic_DNA"/>
</dbReference>
<dbReference type="GO" id="GO:0090575">
    <property type="term" value="C:RNA polymerase II transcription regulator complex"/>
    <property type="evidence" value="ECO:0007669"/>
    <property type="project" value="TreeGrafter"/>
</dbReference>
<accession>A0AAW0XAT4</accession>
<dbReference type="PANTHER" id="PTHR12081:SF18">
    <property type="entry name" value="TRANSCRIPTION FACTOR E2F2-RELATED"/>
    <property type="match status" value="1"/>
</dbReference>
<dbReference type="InterPro" id="IPR003316">
    <property type="entry name" value="E2F_WHTH_DNA-bd_dom"/>
</dbReference>
<feature type="domain" description="E2F/DP family winged-helix DNA-binding" evidence="8">
    <location>
        <begin position="135"/>
        <end position="200"/>
    </location>
</feature>
<feature type="region of interest" description="Disordered" evidence="7">
    <location>
        <begin position="311"/>
        <end position="348"/>
    </location>
</feature>
<gene>
    <name evidence="9" type="ORF">OTU49_005535</name>
</gene>
<keyword evidence="5" id="KW-0539">Nucleus</keyword>
<feature type="compositionally biased region" description="Polar residues" evidence="7">
    <location>
        <begin position="89"/>
        <end position="100"/>
    </location>
</feature>
<dbReference type="CDD" id="cd14660">
    <property type="entry name" value="E2F_DD"/>
    <property type="match status" value="1"/>
</dbReference>
<keyword evidence="6" id="KW-0175">Coiled coil</keyword>
<organism evidence="9 10">
    <name type="scientific">Cherax quadricarinatus</name>
    <name type="common">Australian red claw crayfish</name>
    <dbReference type="NCBI Taxonomy" id="27406"/>
    <lineage>
        <taxon>Eukaryota</taxon>
        <taxon>Metazoa</taxon>
        <taxon>Ecdysozoa</taxon>
        <taxon>Arthropoda</taxon>
        <taxon>Crustacea</taxon>
        <taxon>Multicrustacea</taxon>
        <taxon>Malacostraca</taxon>
        <taxon>Eumalacostraca</taxon>
        <taxon>Eucarida</taxon>
        <taxon>Decapoda</taxon>
        <taxon>Pleocyemata</taxon>
        <taxon>Astacidea</taxon>
        <taxon>Parastacoidea</taxon>
        <taxon>Parastacidae</taxon>
        <taxon>Cherax</taxon>
    </lineage>
</organism>
<dbReference type="GO" id="GO:0000978">
    <property type="term" value="F:RNA polymerase II cis-regulatory region sequence-specific DNA binding"/>
    <property type="evidence" value="ECO:0007669"/>
    <property type="project" value="InterPro"/>
</dbReference>
<feature type="compositionally biased region" description="Polar residues" evidence="7">
    <location>
        <begin position="311"/>
        <end position="332"/>
    </location>
</feature>
<evidence type="ECO:0000256" key="4">
    <source>
        <dbReference type="ARBA" id="ARBA00023163"/>
    </source>
</evidence>
<dbReference type="InterPro" id="IPR015633">
    <property type="entry name" value="E2F"/>
</dbReference>
<keyword evidence="3 5" id="KW-0238">DNA-binding</keyword>
<feature type="coiled-coil region" evidence="6">
    <location>
        <begin position="205"/>
        <end position="239"/>
    </location>
</feature>
<reference evidence="9 10" key="1">
    <citation type="journal article" date="2024" name="BMC Genomics">
        <title>Genome assembly of redclaw crayfish (Cherax quadricarinatus) provides insights into its immune adaptation and hypoxia tolerance.</title>
        <authorList>
            <person name="Liu Z."/>
            <person name="Zheng J."/>
            <person name="Li H."/>
            <person name="Fang K."/>
            <person name="Wang S."/>
            <person name="He J."/>
            <person name="Zhou D."/>
            <person name="Weng S."/>
            <person name="Chi M."/>
            <person name="Gu Z."/>
            <person name="He J."/>
            <person name="Li F."/>
            <person name="Wang M."/>
        </authorList>
    </citation>
    <scope>NUCLEOTIDE SEQUENCE [LARGE SCALE GENOMIC DNA]</scope>
    <source>
        <strain evidence="9">ZL_2023a</strain>
    </source>
</reference>
<evidence type="ECO:0000256" key="6">
    <source>
        <dbReference type="SAM" id="Coils"/>
    </source>
</evidence>
<dbReference type="AlphaFoldDB" id="A0AAW0XAT4"/>
<dbReference type="GO" id="GO:0046983">
    <property type="term" value="F:protein dimerization activity"/>
    <property type="evidence" value="ECO:0007669"/>
    <property type="project" value="InterPro"/>
</dbReference>
<dbReference type="FunFam" id="1.10.10.10:FF:000008">
    <property type="entry name" value="E2F transcription factor 1"/>
    <property type="match status" value="1"/>
</dbReference>
<dbReference type="Pfam" id="PF02319">
    <property type="entry name" value="WHD_E2F_TDP"/>
    <property type="match status" value="1"/>
</dbReference>
<dbReference type="SUPFAM" id="SSF144074">
    <property type="entry name" value="E2F-DP heterodimerization region"/>
    <property type="match status" value="1"/>
</dbReference>
<comment type="similarity">
    <text evidence="1 5">Belongs to the E2F/DP family.</text>
</comment>
<dbReference type="InterPro" id="IPR036388">
    <property type="entry name" value="WH-like_DNA-bd_sf"/>
</dbReference>
<name>A0AAW0XAT4_CHEQU</name>
<evidence type="ECO:0000256" key="7">
    <source>
        <dbReference type="SAM" id="MobiDB-lite"/>
    </source>
</evidence>
<comment type="caution">
    <text evidence="9">The sequence shown here is derived from an EMBL/GenBank/DDBJ whole genome shotgun (WGS) entry which is preliminary data.</text>
</comment>
<dbReference type="EMBL" id="JARKIK010000048">
    <property type="protein sequence ID" value="KAK8735164.1"/>
    <property type="molecule type" value="Genomic_DNA"/>
</dbReference>
<proteinExistence type="inferred from homology"/>
<protein>
    <recommendedName>
        <fullName evidence="8">E2F/DP family winged-helix DNA-binding domain-containing protein</fullName>
    </recommendedName>
</protein>
<evidence type="ECO:0000256" key="2">
    <source>
        <dbReference type="ARBA" id="ARBA00023015"/>
    </source>
</evidence>
<evidence type="ECO:0000256" key="1">
    <source>
        <dbReference type="ARBA" id="ARBA00010940"/>
    </source>
</evidence>
<dbReference type="PANTHER" id="PTHR12081">
    <property type="entry name" value="TRANSCRIPTION FACTOR E2F"/>
    <property type="match status" value="1"/>
</dbReference>
<dbReference type="Proteomes" id="UP001445076">
    <property type="component" value="Unassembled WGS sequence"/>
</dbReference>
<dbReference type="InterPro" id="IPR036390">
    <property type="entry name" value="WH_DNA-bd_sf"/>
</dbReference>
<dbReference type="Gene3D" id="1.10.10.10">
    <property type="entry name" value="Winged helix-like DNA-binding domain superfamily/Winged helix DNA-binding domain"/>
    <property type="match status" value="1"/>
</dbReference>
<dbReference type="Pfam" id="PF16421">
    <property type="entry name" value="E2F_CC-MB"/>
    <property type="match status" value="1"/>
</dbReference>
<dbReference type="SUPFAM" id="SSF46785">
    <property type="entry name" value="Winged helix' DNA-binding domain"/>
    <property type="match status" value="1"/>
</dbReference>
<comment type="subcellular location">
    <subcellularLocation>
        <location evidence="5">Nucleus</location>
    </subcellularLocation>
</comment>
<dbReference type="InterPro" id="IPR037241">
    <property type="entry name" value="E2F-DP_heterodim"/>
</dbReference>
<evidence type="ECO:0000313" key="10">
    <source>
        <dbReference type="Proteomes" id="UP001445076"/>
    </source>
</evidence>
<evidence type="ECO:0000313" key="9">
    <source>
        <dbReference type="EMBL" id="KAK8735164.1"/>
    </source>
</evidence>
<sequence length="490" mass="53380">MESVGTPSSGGLSMVGGTVLSVCDGMTYTQLLDHGYGLTPITPSNSQESPTVTPGRTQSVKRRLVLEEGGVDGEGFRTPVKTPRRARQKSVSSTHYTPSPSKGKAPACREVNLNSKFSKVGAAIPPAPSPSKTSRYDTSLGLLTKRFVDLLQTAPDGTVDLNKASDTLAVQKRRIYDITNVLEGIGLVNKKSKNNVQWLASRVSSEDLEGELEDLESKENELDNLIEQAERDLLQMSQDKGSAYITYHDLHTIRYYQDKTVFAIKAPPGTQLQVPIQETMSKEEGCKIHLKSENGPIEVYLSESTVGDNTIKQSPIKSSPLKSTSVRTQLANASRPKLRPTRTRGSKAVLQTRKPVLRTPKKEPSSPVLTKIKTELIDPDENLINVDLLGPSSSLDLSDDSLHKARILGSDEDSLRKALILGSEDLGPVGGKLQLQMEDQNEGSSDDVMLGYSSGSPLPFLTLEPPISDTDYTFSLDPTEGLSDFFDFNF</sequence>
<feature type="compositionally biased region" description="Basic residues" evidence="7">
    <location>
        <begin position="336"/>
        <end position="345"/>
    </location>
</feature>
<evidence type="ECO:0000256" key="3">
    <source>
        <dbReference type="ARBA" id="ARBA00023125"/>
    </source>
</evidence>
<dbReference type="InterPro" id="IPR032198">
    <property type="entry name" value="E2F_CC-MB"/>
</dbReference>
<feature type="region of interest" description="Disordered" evidence="7">
    <location>
        <begin position="71"/>
        <end position="107"/>
    </location>
</feature>
<reference evidence="9" key="2">
    <citation type="submission" date="2024-01" db="EMBL/GenBank/DDBJ databases">
        <authorList>
            <person name="He J."/>
            <person name="Wang M."/>
            <person name="Zheng J."/>
            <person name="Liu Z."/>
        </authorList>
    </citation>
    <scope>NUCLEOTIDE SEQUENCE</scope>
    <source>
        <strain evidence="9">ZL_2023a</strain>
        <tissue evidence="9">Muscle</tissue>
    </source>
</reference>
<dbReference type="SMART" id="SM01372">
    <property type="entry name" value="E2F_TDP"/>
    <property type="match status" value="1"/>
</dbReference>
<evidence type="ECO:0000256" key="5">
    <source>
        <dbReference type="RuleBase" id="RU003796"/>
    </source>
</evidence>
<keyword evidence="4 5" id="KW-0804">Transcription</keyword>
<evidence type="ECO:0000259" key="8">
    <source>
        <dbReference type="SMART" id="SM01372"/>
    </source>
</evidence>
<dbReference type="GO" id="GO:0000981">
    <property type="term" value="F:DNA-binding transcription factor activity, RNA polymerase II-specific"/>
    <property type="evidence" value="ECO:0007669"/>
    <property type="project" value="TreeGrafter"/>
</dbReference>
<keyword evidence="10" id="KW-1185">Reference proteome</keyword>